<proteinExistence type="predicted"/>
<organism evidence="1">
    <name type="scientific">Anguilla anguilla</name>
    <name type="common">European freshwater eel</name>
    <name type="synonym">Muraena anguilla</name>
    <dbReference type="NCBI Taxonomy" id="7936"/>
    <lineage>
        <taxon>Eukaryota</taxon>
        <taxon>Metazoa</taxon>
        <taxon>Chordata</taxon>
        <taxon>Craniata</taxon>
        <taxon>Vertebrata</taxon>
        <taxon>Euteleostomi</taxon>
        <taxon>Actinopterygii</taxon>
        <taxon>Neopterygii</taxon>
        <taxon>Teleostei</taxon>
        <taxon>Anguilliformes</taxon>
        <taxon>Anguillidae</taxon>
        <taxon>Anguilla</taxon>
    </lineage>
</organism>
<protein>
    <submittedName>
        <fullName evidence="1">Uncharacterized protein</fullName>
    </submittedName>
</protein>
<accession>A0A0E9VCC1</accession>
<evidence type="ECO:0000313" key="1">
    <source>
        <dbReference type="EMBL" id="JAH75717.1"/>
    </source>
</evidence>
<name>A0A0E9VCC1_ANGAN</name>
<sequence>MCFVSFAVIRFSAFSLLISFCSR</sequence>
<dbReference type="EMBL" id="GBXM01032860">
    <property type="protein sequence ID" value="JAH75717.1"/>
    <property type="molecule type" value="Transcribed_RNA"/>
</dbReference>
<reference evidence="1" key="2">
    <citation type="journal article" date="2015" name="Fish Shellfish Immunol.">
        <title>Early steps in the European eel (Anguilla anguilla)-Vibrio vulnificus interaction in the gills: Role of the RtxA13 toxin.</title>
        <authorList>
            <person name="Callol A."/>
            <person name="Pajuelo D."/>
            <person name="Ebbesson L."/>
            <person name="Teles M."/>
            <person name="MacKenzie S."/>
            <person name="Amaro C."/>
        </authorList>
    </citation>
    <scope>NUCLEOTIDE SEQUENCE</scope>
</reference>
<reference evidence="1" key="1">
    <citation type="submission" date="2014-11" db="EMBL/GenBank/DDBJ databases">
        <authorList>
            <person name="Amaro Gonzalez C."/>
        </authorList>
    </citation>
    <scope>NUCLEOTIDE SEQUENCE</scope>
</reference>
<dbReference type="AlphaFoldDB" id="A0A0E9VCC1"/>